<dbReference type="AlphaFoldDB" id="A0A4Q7E3W6"/>
<dbReference type="PRINTS" id="PR00411">
    <property type="entry name" value="PNDRDTASEI"/>
</dbReference>
<dbReference type="EMBL" id="QVFV01000005">
    <property type="protein sequence ID" value="RZM76692.1"/>
    <property type="molecule type" value="Genomic_DNA"/>
</dbReference>
<evidence type="ECO:0000259" key="7">
    <source>
        <dbReference type="PROSITE" id="PS50206"/>
    </source>
</evidence>
<evidence type="ECO:0000256" key="3">
    <source>
        <dbReference type="ARBA" id="ARBA00022630"/>
    </source>
</evidence>
<dbReference type="InterPro" id="IPR036873">
    <property type="entry name" value="Rhodanese-like_dom_sf"/>
</dbReference>
<feature type="domain" description="Rhodanese" evidence="7">
    <location>
        <begin position="467"/>
        <end position="550"/>
    </location>
</feature>
<dbReference type="Pfam" id="PF07992">
    <property type="entry name" value="Pyr_redox_2"/>
    <property type="match status" value="1"/>
</dbReference>
<reference evidence="8 9" key="1">
    <citation type="submission" date="2018-11" db="EMBL/GenBank/DDBJ databases">
        <title>Whole genome sequencing of an environmental sample.</title>
        <authorList>
            <person name="Sarangi A.N."/>
            <person name="Singh D."/>
            <person name="Tripathy S."/>
        </authorList>
    </citation>
    <scope>NUCLEOTIDE SEQUENCE [LARGE SCALE GENOMIC DNA]</scope>
    <source>
        <strain evidence="8 9">Lakshadweep</strain>
    </source>
</reference>
<dbReference type="Proteomes" id="UP000292459">
    <property type="component" value="Unassembled WGS sequence"/>
</dbReference>
<accession>A0A4Q7E3W6</accession>
<dbReference type="Gene3D" id="3.40.250.10">
    <property type="entry name" value="Rhodanese-like domain"/>
    <property type="match status" value="1"/>
</dbReference>
<comment type="similarity">
    <text evidence="2">Belongs to the class-III pyridine nucleotide-disulfide oxidoreductase family.</text>
</comment>
<dbReference type="SMART" id="SM00450">
    <property type="entry name" value="RHOD"/>
    <property type="match status" value="1"/>
</dbReference>
<evidence type="ECO:0000256" key="6">
    <source>
        <dbReference type="ARBA" id="ARBA00023284"/>
    </source>
</evidence>
<evidence type="ECO:0000256" key="2">
    <source>
        <dbReference type="ARBA" id="ARBA00009130"/>
    </source>
</evidence>
<comment type="caution">
    <text evidence="8">The sequence shown here is derived from an EMBL/GenBank/DDBJ whole genome shotgun (WGS) entry which is preliminary data.</text>
</comment>
<dbReference type="PROSITE" id="PS50206">
    <property type="entry name" value="RHODANESE_3"/>
    <property type="match status" value="1"/>
</dbReference>
<organism evidence="8 9">
    <name type="scientific">Leptolyngbya iicbica LK</name>
    <dbReference type="NCBI Taxonomy" id="2294035"/>
    <lineage>
        <taxon>Bacteria</taxon>
        <taxon>Bacillati</taxon>
        <taxon>Cyanobacteriota</taxon>
        <taxon>Cyanophyceae</taxon>
        <taxon>Leptolyngbyales</taxon>
        <taxon>Leptolyngbyaceae</taxon>
        <taxon>Leptolyngbya group</taxon>
        <taxon>Leptolyngbya</taxon>
        <taxon>Leptolyngbya iicbica</taxon>
    </lineage>
</organism>
<keyword evidence="5" id="KW-0560">Oxidoreductase</keyword>
<dbReference type="InterPro" id="IPR036188">
    <property type="entry name" value="FAD/NAD-bd_sf"/>
</dbReference>
<comment type="cofactor">
    <cofactor evidence="1">
        <name>FAD</name>
        <dbReference type="ChEBI" id="CHEBI:57692"/>
    </cofactor>
</comment>
<keyword evidence="6" id="KW-0676">Redox-active center</keyword>
<dbReference type="OrthoDB" id="9792592at2"/>
<dbReference type="PANTHER" id="PTHR43429">
    <property type="entry name" value="PYRIDINE NUCLEOTIDE-DISULFIDE OXIDOREDUCTASE DOMAIN-CONTAINING"/>
    <property type="match status" value="1"/>
</dbReference>
<gene>
    <name evidence="8" type="ORF">DYY88_18765</name>
</gene>
<dbReference type="GO" id="GO:0004792">
    <property type="term" value="F:thiosulfate-cyanide sulfurtransferase activity"/>
    <property type="evidence" value="ECO:0007669"/>
    <property type="project" value="InterPro"/>
</dbReference>
<dbReference type="SUPFAM" id="SSF51905">
    <property type="entry name" value="FAD/NAD(P)-binding domain"/>
    <property type="match status" value="1"/>
</dbReference>
<dbReference type="RefSeq" id="WP_063776206.1">
    <property type="nucleotide sequence ID" value="NZ_QVFV01000005.1"/>
</dbReference>
<evidence type="ECO:0000256" key="5">
    <source>
        <dbReference type="ARBA" id="ARBA00023002"/>
    </source>
</evidence>
<keyword evidence="4" id="KW-0274">FAD</keyword>
<proteinExistence type="inferred from homology"/>
<keyword evidence="3" id="KW-0285">Flavoprotein</keyword>
<dbReference type="PROSITE" id="PS00380">
    <property type="entry name" value="RHODANESE_1"/>
    <property type="match status" value="1"/>
</dbReference>
<dbReference type="Gene3D" id="3.50.50.60">
    <property type="entry name" value="FAD/NAD(P)-binding domain"/>
    <property type="match status" value="2"/>
</dbReference>
<dbReference type="PRINTS" id="PR00368">
    <property type="entry name" value="FADPNR"/>
</dbReference>
<dbReference type="InterPro" id="IPR001763">
    <property type="entry name" value="Rhodanese-like_dom"/>
</dbReference>
<dbReference type="Pfam" id="PF02852">
    <property type="entry name" value="Pyr_redox_dim"/>
    <property type="match status" value="1"/>
</dbReference>
<dbReference type="InterPro" id="IPR023753">
    <property type="entry name" value="FAD/NAD-binding_dom"/>
</dbReference>
<dbReference type="PANTHER" id="PTHR43429:SF1">
    <property type="entry name" value="NAD(P)H SULFUR OXIDOREDUCTASE (COA-DEPENDENT)"/>
    <property type="match status" value="1"/>
</dbReference>
<dbReference type="GO" id="GO:0016491">
    <property type="term" value="F:oxidoreductase activity"/>
    <property type="evidence" value="ECO:0007669"/>
    <property type="project" value="UniProtKB-KW"/>
</dbReference>
<evidence type="ECO:0000256" key="1">
    <source>
        <dbReference type="ARBA" id="ARBA00001974"/>
    </source>
</evidence>
<evidence type="ECO:0000313" key="8">
    <source>
        <dbReference type="EMBL" id="RZM76692.1"/>
    </source>
</evidence>
<evidence type="ECO:0000256" key="4">
    <source>
        <dbReference type="ARBA" id="ARBA00022827"/>
    </source>
</evidence>
<name>A0A4Q7E3W6_9CYAN</name>
<dbReference type="SUPFAM" id="SSF52821">
    <property type="entry name" value="Rhodanese/Cell cycle control phosphatase"/>
    <property type="match status" value="1"/>
</dbReference>
<dbReference type="InterPro" id="IPR050260">
    <property type="entry name" value="FAD-bd_OxRdtase"/>
</dbReference>
<dbReference type="Pfam" id="PF00581">
    <property type="entry name" value="Rhodanese"/>
    <property type="match status" value="1"/>
</dbReference>
<dbReference type="InterPro" id="IPR004099">
    <property type="entry name" value="Pyr_nucl-diS_OxRdtase_dimer"/>
</dbReference>
<evidence type="ECO:0000313" key="9">
    <source>
        <dbReference type="Proteomes" id="UP000292459"/>
    </source>
</evidence>
<sequence>MKIVVVGGVAGGASTAARARRLDESAEIIVLEKDQYVSYANCGLPYHVGKVIEDRDKLLVQTPERLKQSLNLDVRTGHEVTAIDREQKTVTVRAIATGETYQETYDKLVLSLGANPIRPPLPGIDHPKIHVLRNIPDMDAILATLGQGASRAIVVGGGYIGVEVAENLVHRGLQVDLLEMMGQIMATLDPEMARDLQYHLEDHGVQVHLQTAAQSFEDDGGRIRTQLSNGETITADLVVMAVGVRPNTALATDCGLPVGPRGGLQTDKHMRTIDPDIYAVGDMVETENFVTGDAMLAALAGPANRQGRIAADNIFGHGSQYRDTQGTAIVKIFDMAGGGTGASERSLQRANIPYRKVYLHPSSHASYYPGSSTLHLKVLFSPAEGKLLGAQVVGFDGVDKRIDVFATAMRAGMTVFDLEHLELSYAPPFGSAKDPANMAGFLGANLLRGDVHFWYPDDYPEKTQIGTLLDVRTPREFEEWHIPGAVHLPLNQVRDRYAEIPSHSPIFVYCRSGFRSYLAYRILVQSGFSHVSTLAGGLLTYSCFYQTPYSTGTAHYPAIAHAEDQMAEKVLSQTV</sequence>
<dbReference type="InterPro" id="IPR001307">
    <property type="entry name" value="Thiosulphate_STrfase_CS"/>
</dbReference>
<dbReference type="InterPro" id="IPR016156">
    <property type="entry name" value="FAD/NAD-linked_Rdtase_dimer_sf"/>
</dbReference>
<protein>
    <submittedName>
        <fullName evidence="8">CoA-disulfide reductase</fullName>
    </submittedName>
</protein>
<dbReference type="SUPFAM" id="SSF55424">
    <property type="entry name" value="FAD/NAD-linked reductases, dimerisation (C-terminal) domain"/>
    <property type="match status" value="1"/>
</dbReference>
<keyword evidence="9" id="KW-1185">Reference proteome</keyword>